<reference evidence="3" key="1">
    <citation type="submission" date="2016-10" db="EMBL/GenBank/DDBJ databases">
        <authorList>
            <person name="Varghese N."/>
            <person name="Submissions S."/>
        </authorList>
    </citation>
    <scope>NUCLEOTIDE SEQUENCE [LARGE SCALE GENOMIC DNA]</scope>
    <source>
        <strain evidence="3">BL47</strain>
    </source>
</reference>
<sequence length="51" mass="5310">MIPRPAGTSVQPDTTYPLSRAGEGWGEGCDLSGKFSPLTLSLSRTGEGTRA</sequence>
<protein>
    <submittedName>
        <fullName evidence="2">Uncharacterized protein</fullName>
    </submittedName>
</protein>
<feature type="compositionally biased region" description="Polar residues" evidence="1">
    <location>
        <begin position="8"/>
        <end position="17"/>
    </location>
</feature>
<gene>
    <name evidence="2" type="ORF">SAMN05216360_10194</name>
</gene>
<evidence type="ECO:0000313" key="2">
    <source>
        <dbReference type="EMBL" id="SDM18183.1"/>
    </source>
</evidence>
<evidence type="ECO:0000313" key="3">
    <source>
        <dbReference type="Proteomes" id="UP000198704"/>
    </source>
</evidence>
<accession>A0A1G9R4N8</accession>
<dbReference type="AlphaFoldDB" id="A0A1G9R4N8"/>
<keyword evidence="3" id="KW-1185">Reference proteome</keyword>
<name>A0A1G9R4N8_9HYPH</name>
<proteinExistence type="predicted"/>
<dbReference type="EMBL" id="FNHS01000001">
    <property type="protein sequence ID" value="SDM18183.1"/>
    <property type="molecule type" value="Genomic_DNA"/>
</dbReference>
<dbReference type="Proteomes" id="UP000198704">
    <property type="component" value="Unassembled WGS sequence"/>
</dbReference>
<dbReference type="STRING" id="582672.SAMN05216360_10194"/>
<feature type="region of interest" description="Disordered" evidence="1">
    <location>
        <begin position="1"/>
        <end position="22"/>
    </location>
</feature>
<evidence type="ECO:0000256" key="1">
    <source>
        <dbReference type="SAM" id="MobiDB-lite"/>
    </source>
</evidence>
<organism evidence="2 3">
    <name type="scientific">Methylobacterium phyllostachyos</name>
    <dbReference type="NCBI Taxonomy" id="582672"/>
    <lineage>
        <taxon>Bacteria</taxon>
        <taxon>Pseudomonadati</taxon>
        <taxon>Pseudomonadota</taxon>
        <taxon>Alphaproteobacteria</taxon>
        <taxon>Hyphomicrobiales</taxon>
        <taxon>Methylobacteriaceae</taxon>
        <taxon>Methylobacterium</taxon>
    </lineage>
</organism>